<accession>A0A2P2NEV5</accession>
<dbReference type="EMBL" id="GGEC01060533">
    <property type="protein sequence ID" value="MBX41017.1"/>
    <property type="molecule type" value="Transcribed_RNA"/>
</dbReference>
<sequence length="27" mass="3246">MFLFICVLVLGLIHSCKIWFDMHHTKL</sequence>
<protein>
    <submittedName>
        <fullName evidence="1">Uncharacterized protein</fullName>
    </submittedName>
</protein>
<proteinExistence type="predicted"/>
<reference evidence="1" key="1">
    <citation type="submission" date="2018-02" db="EMBL/GenBank/DDBJ databases">
        <title>Rhizophora mucronata_Transcriptome.</title>
        <authorList>
            <person name="Meera S.P."/>
            <person name="Sreeshan A."/>
            <person name="Augustine A."/>
        </authorList>
    </citation>
    <scope>NUCLEOTIDE SEQUENCE</scope>
    <source>
        <tissue evidence="1">Leaf</tissue>
    </source>
</reference>
<evidence type="ECO:0000313" key="1">
    <source>
        <dbReference type="EMBL" id="MBX41017.1"/>
    </source>
</evidence>
<name>A0A2P2NEV5_RHIMU</name>
<organism evidence="1">
    <name type="scientific">Rhizophora mucronata</name>
    <name type="common">Asiatic mangrove</name>
    <dbReference type="NCBI Taxonomy" id="61149"/>
    <lineage>
        <taxon>Eukaryota</taxon>
        <taxon>Viridiplantae</taxon>
        <taxon>Streptophyta</taxon>
        <taxon>Embryophyta</taxon>
        <taxon>Tracheophyta</taxon>
        <taxon>Spermatophyta</taxon>
        <taxon>Magnoliopsida</taxon>
        <taxon>eudicotyledons</taxon>
        <taxon>Gunneridae</taxon>
        <taxon>Pentapetalae</taxon>
        <taxon>rosids</taxon>
        <taxon>fabids</taxon>
        <taxon>Malpighiales</taxon>
        <taxon>Rhizophoraceae</taxon>
        <taxon>Rhizophora</taxon>
    </lineage>
</organism>
<dbReference type="AlphaFoldDB" id="A0A2P2NEV5"/>